<dbReference type="Proteomes" id="UP000554520">
    <property type="component" value="Unassembled WGS sequence"/>
</dbReference>
<accession>A0A839UBI2</accession>
<gene>
    <name evidence="1" type="ORF">FHS21_003639</name>
</gene>
<protein>
    <submittedName>
        <fullName evidence="1">Uncharacterized protein</fullName>
    </submittedName>
</protein>
<dbReference type="EMBL" id="JACHXN010000011">
    <property type="protein sequence ID" value="MBB3147223.1"/>
    <property type="molecule type" value="Genomic_DNA"/>
</dbReference>
<comment type="caution">
    <text evidence="1">The sequence shown here is derived from an EMBL/GenBank/DDBJ whole genome shotgun (WGS) entry which is preliminary data.</text>
</comment>
<dbReference type="AlphaFoldDB" id="A0A839UBI2"/>
<evidence type="ECO:0000313" key="2">
    <source>
        <dbReference type="Proteomes" id="UP000554520"/>
    </source>
</evidence>
<reference evidence="1 2" key="1">
    <citation type="submission" date="2020-08" db="EMBL/GenBank/DDBJ databases">
        <title>Genomic Encyclopedia of Type Strains, Phase III (KMG-III): the genomes of soil and plant-associated and newly described type strains.</title>
        <authorList>
            <person name="Whitman W."/>
        </authorList>
    </citation>
    <scope>NUCLEOTIDE SEQUENCE [LARGE SCALE GENOMIC DNA]</scope>
    <source>
        <strain evidence="1 2">CECT 7015</strain>
    </source>
</reference>
<evidence type="ECO:0000313" key="1">
    <source>
        <dbReference type="EMBL" id="MBB3147223.1"/>
    </source>
</evidence>
<name>A0A839UBI2_9HYPH</name>
<sequence>MLKAYSNGIYKGNIDGANQAQVMNSMEGKLSEPIWKELQMKLRIAPITTIPFASSDALQIVKTDIERIAGQLSGGWAILGWQNQTTIGRPEHPYAIGGGVKNLSPDIDEAVQNGLKSLAEVYPAPT</sequence>
<proteinExistence type="predicted"/>
<organism evidence="1 2">
    <name type="scientific">Phyllobacterium trifolii</name>
    <dbReference type="NCBI Taxonomy" id="300193"/>
    <lineage>
        <taxon>Bacteria</taxon>
        <taxon>Pseudomonadati</taxon>
        <taxon>Pseudomonadota</taxon>
        <taxon>Alphaproteobacteria</taxon>
        <taxon>Hyphomicrobiales</taxon>
        <taxon>Phyllobacteriaceae</taxon>
        <taxon>Phyllobacterium</taxon>
    </lineage>
</organism>
<dbReference type="RefSeq" id="WP_183663335.1">
    <property type="nucleotide sequence ID" value="NZ_JACHXN010000011.1"/>
</dbReference>
<keyword evidence="2" id="KW-1185">Reference proteome</keyword>